<dbReference type="AlphaFoldDB" id="A0A3D5QDG4"/>
<dbReference type="CDD" id="cd05233">
    <property type="entry name" value="SDR_c"/>
    <property type="match status" value="1"/>
</dbReference>
<dbReference type="GO" id="GO:0016491">
    <property type="term" value="F:oxidoreductase activity"/>
    <property type="evidence" value="ECO:0007669"/>
    <property type="project" value="UniProtKB-KW"/>
</dbReference>
<comment type="caution">
    <text evidence="3">The sequence shown here is derived from an EMBL/GenBank/DDBJ whole genome shotgun (WGS) entry which is preliminary data.</text>
</comment>
<reference evidence="3 4" key="1">
    <citation type="journal article" date="2018" name="Nat. Biotechnol.">
        <title>A standardized bacterial taxonomy based on genome phylogeny substantially revises the tree of life.</title>
        <authorList>
            <person name="Parks D.H."/>
            <person name="Chuvochina M."/>
            <person name="Waite D.W."/>
            <person name="Rinke C."/>
            <person name="Skarshewski A."/>
            <person name="Chaumeil P.A."/>
            <person name="Hugenholtz P."/>
        </authorList>
    </citation>
    <scope>NUCLEOTIDE SEQUENCE [LARGE SCALE GENOMIC DNA]</scope>
    <source>
        <strain evidence="3">UBA8672</strain>
    </source>
</reference>
<evidence type="ECO:0000256" key="1">
    <source>
        <dbReference type="ARBA" id="ARBA00006484"/>
    </source>
</evidence>
<gene>
    <name evidence="3" type="ORF">DHM44_09395</name>
</gene>
<dbReference type="PANTHER" id="PTHR24321">
    <property type="entry name" value="DEHYDROGENASES, SHORT CHAIN"/>
    <property type="match status" value="1"/>
</dbReference>
<dbReference type="SUPFAM" id="SSF51735">
    <property type="entry name" value="NAD(P)-binding Rossmann-fold domains"/>
    <property type="match status" value="1"/>
</dbReference>
<dbReference type="InterPro" id="IPR036291">
    <property type="entry name" value="NAD(P)-bd_dom_sf"/>
</dbReference>
<keyword evidence="2" id="KW-0560">Oxidoreductase</keyword>
<dbReference type="PRINTS" id="PR00081">
    <property type="entry name" value="GDHRDH"/>
</dbReference>
<proteinExistence type="inferred from homology"/>
<organism evidence="3 4">
    <name type="scientific">Flexistipes sinusarabici</name>
    <dbReference type="NCBI Taxonomy" id="2352"/>
    <lineage>
        <taxon>Bacteria</taxon>
        <taxon>Pseudomonadati</taxon>
        <taxon>Deferribacterota</taxon>
        <taxon>Deferribacteres</taxon>
        <taxon>Deferribacterales</taxon>
        <taxon>Flexistipitaceae</taxon>
        <taxon>Flexistipes</taxon>
    </lineage>
</organism>
<protein>
    <submittedName>
        <fullName evidence="3">3-oxoacyl-ACP reductase</fullName>
    </submittedName>
</protein>
<evidence type="ECO:0000313" key="4">
    <source>
        <dbReference type="Proteomes" id="UP000262325"/>
    </source>
</evidence>
<evidence type="ECO:0000313" key="3">
    <source>
        <dbReference type="EMBL" id="HCW93881.1"/>
    </source>
</evidence>
<dbReference type="InterPro" id="IPR002347">
    <property type="entry name" value="SDR_fam"/>
</dbReference>
<comment type="similarity">
    <text evidence="1">Belongs to the short-chain dehydrogenases/reductases (SDR) family.</text>
</comment>
<dbReference type="Gene3D" id="3.40.50.720">
    <property type="entry name" value="NAD(P)-binding Rossmann-like Domain"/>
    <property type="match status" value="1"/>
</dbReference>
<sequence>TWEYTINTNLRSYYLCTKLASEIMKSQGGGSIVNITVSSSRGTKDKFSYMVSKGGVNYLTMCSAIDLAPFNIRVNAVGSGLVGSPVGYKEYANRPFENDRIPKGHIGEPVDVAEAAAFLVSDEAKYIIGALLPVDGGLNISM</sequence>
<dbReference type="Pfam" id="PF13561">
    <property type="entry name" value="adh_short_C2"/>
    <property type="match status" value="1"/>
</dbReference>
<feature type="non-terminal residue" evidence="3">
    <location>
        <position position="1"/>
    </location>
</feature>
<dbReference type="PANTHER" id="PTHR24321:SF8">
    <property type="entry name" value="ESTRADIOL 17-BETA-DEHYDROGENASE 8-RELATED"/>
    <property type="match status" value="1"/>
</dbReference>
<accession>A0A3D5QDG4</accession>
<dbReference type="Proteomes" id="UP000262325">
    <property type="component" value="Unassembled WGS sequence"/>
</dbReference>
<dbReference type="EMBL" id="DPPF01000198">
    <property type="protein sequence ID" value="HCW93881.1"/>
    <property type="molecule type" value="Genomic_DNA"/>
</dbReference>
<name>A0A3D5QDG4_FLESI</name>
<evidence type="ECO:0000256" key="2">
    <source>
        <dbReference type="ARBA" id="ARBA00023002"/>
    </source>
</evidence>